<evidence type="ECO:0000256" key="8">
    <source>
        <dbReference type="SAM" id="Coils"/>
    </source>
</evidence>
<dbReference type="KEGG" id="tpal:117646313"/>
<evidence type="ECO:0000256" key="5">
    <source>
        <dbReference type="ARBA" id="ARBA00023273"/>
    </source>
</evidence>
<proteinExistence type="inferred from homology"/>
<evidence type="ECO:0000256" key="7">
    <source>
        <dbReference type="ARBA" id="ARBA00034142"/>
    </source>
</evidence>
<comment type="subcellular location">
    <subcellularLocation>
        <location evidence="1">Cell projection</location>
        <location evidence="1">Cilium</location>
        <location evidence="1">Flagellum</location>
    </subcellularLocation>
</comment>
<dbReference type="InterPro" id="IPR043597">
    <property type="entry name" value="TPH_dom"/>
</dbReference>
<accession>A0A6P8Z0D9</accession>
<dbReference type="GeneID" id="117646313"/>
<evidence type="ECO:0000256" key="3">
    <source>
        <dbReference type="ARBA" id="ARBA00023054"/>
    </source>
</evidence>
<dbReference type="FunCoup" id="A0A6P8Z0D9">
    <property type="interactions" value="4"/>
</dbReference>
<keyword evidence="11" id="KW-1185">Reference proteome</keyword>
<sequence>MNSSKSMNPPTILPCLCWDVDIRLKPQSQHRNRFQSWCNRYLCRIVWRSIMSSVSMKGRTFSSKPSNEKKCTALDVAMTLPKRFQKPATYGKEVLTLKGPDMVRKLVVPGPEPNVHPIYFDKGEFCRLVKQSKVLTPSEKLKQQEAAESARRRLEKESTERKEKLNSFEKYRVKSVRLAELEADAERKAAHLLARARELQQESQDEVKSANRLIISTKCHAIRSAQMAEKQLIQKELIEEEQRLDKMMEQQRMIGLKEEEKRKEEEALKNQRYLKALLHQIQENETGRIHEAERKEEESRLMNEAAMQVQMEELQAYHNKLEEQAKTRQFLGQVNEQLKYFQDLEREEKRQAELKVQKFMADKAAREAALEEEHRKNRLAKELEIARLRAAQERMSDLKSQQDELKALRTQDEVEREWRRKEKEEAIKKAKEEQKLKQARQEQIEHRRSMQALEIAREKQQFERIIRSQQLEAERERLEQIKRQSGLEAYRTAILEQINEKERERIRERKLKFQEGDAVRAEEESRKRELQLTMKRKIEELRANKVPEAYIKEIERQLKLNEAT</sequence>
<evidence type="ECO:0000256" key="1">
    <source>
        <dbReference type="ARBA" id="ARBA00004230"/>
    </source>
</evidence>
<gene>
    <name evidence="12" type="primary">LOC117646313</name>
</gene>
<protein>
    <recommendedName>
        <fullName evidence="7">Cilia- and flagella-associated protein 45</fullName>
    </recommendedName>
</protein>
<dbReference type="RefSeq" id="XP_034243066.1">
    <property type="nucleotide sequence ID" value="XM_034387175.1"/>
</dbReference>
<name>A0A6P8Z0D9_THRPL</name>
<comment type="similarity">
    <text evidence="6">Belongs to the CFAP45 family.</text>
</comment>
<feature type="domain" description="Trichohyalin-plectin-homology" evidence="10">
    <location>
        <begin position="201"/>
        <end position="548"/>
    </location>
</feature>
<evidence type="ECO:0000256" key="9">
    <source>
        <dbReference type="SAM" id="MobiDB-lite"/>
    </source>
</evidence>
<dbReference type="PANTHER" id="PTHR15504:SF0">
    <property type="entry name" value="CILIA- AND FLAGELLA-ASSOCIATED PROTEIN 45"/>
    <property type="match status" value="1"/>
</dbReference>
<evidence type="ECO:0000256" key="2">
    <source>
        <dbReference type="ARBA" id="ARBA00022846"/>
    </source>
</evidence>
<feature type="region of interest" description="Disordered" evidence="9">
    <location>
        <begin position="139"/>
        <end position="161"/>
    </location>
</feature>
<keyword evidence="5" id="KW-0966">Cell projection</keyword>
<evidence type="ECO:0000256" key="4">
    <source>
        <dbReference type="ARBA" id="ARBA00023069"/>
    </source>
</evidence>
<dbReference type="GO" id="GO:0031514">
    <property type="term" value="C:motile cilium"/>
    <property type="evidence" value="ECO:0007669"/>
    <property type="project" value="UniProtKB-SubCell"/>
</dbReference>
<reference evidence="12" key="1">
    <citation type="submission" date="2025-08" db="UniProtKB">
        <authorList>
            <consortium name="RefSeq"/>
        </authorList>
    </citation>
    <scope>IDENTIFICATION</scope>
    <source>
        <tissue evidence="12">Total insect</tissue>
    </source>
</reference>
<feature type="coiled-coil region" evidence="8">
    <location>
        <begin position="381"/>
        <end position="488"/>
    </location>
</feature>
<dbReference type="OrthoDB" id="1902038at2759"/>
<keyword evidence="2" id="KW-0282">Flagellum</keyword>
<evidence type="ECO:0000259" key="10">
    <source>
        <dbReference type="Pfam" id="PF13868"/>
    </source>
</evidence>
<dbReference type="PANTHER" id="PTHR15504">
    <property type="entry name" value="NASOPHARYNGEAL EPITHELIUM SPECIFIC PROTEIN 1"/>
    <property type="match status" value="1"/>
</dbReference>
<evidence type="ECO:0000256" key="6">
    <source>
        <dbReference type="ARBA" id="ARBA00034116"/>
    </source>
</evidence>
<dbReference type="Proteomes" id="UP000515158">
    <property type="component" value="Unplaced"/>
</dbReference>
<dbReference type="AlphaFoldDB" id="A0A6P8Z0D9"/>
<dbReference type="InParanoid" id="A0A6P8Z0D9"/>
<evidence type="ECO:0000313" key="12">
    <source>
        <dbReference type="RefSeq" id="XP_034243066.1"/>
    </source>
</evidence>
<dbReference type="InterPro" id="IPR033253">
    <property type="entry name" value="CFAP45"/>
</dbReference>
<evidence type="ECO:0000313" key="11">
    <source>
        <dbReference type="Proteomes" id="UP000515158"/>
    </source>
</evidence>
<organism evidence="12">
    <name type="scientific">Thrips palmi</name>
    <name type="common">Melon thrips</name>
    <dbReference type="NCBI Taxonomy" id="161013"/>
    <lineage>
        <taxon>Eukaryota</taxon>
        <taxon>Metazoa</taxon>
        <taxon>Ecdysozoa</taxon>
        <taxon>Arthropoda</taxon>
        <taxon>Hexapoda</taxon>
        <taxon>Insecta</taxon>
        <taxon>Pterygota</taxon>
        <taxon>Neoptera</taxon>
        <taxon>Paraneoptera</taxon>
        <taxon>Thysanoptera</taxon>
        <taxon>Terebrantia</taxon>
        <taxon>Thripoidea</taxon>
        <taxon>Thripidae</taxon>
        <taxon>Thrips</taxon>
    </lineage>
</organism>
<dbReference type="Pfam" id="PF13868">
    <property type="entry name" value="TPH"/>
    <property type="match status" value="1"/>
</dbReference>
<keyword evidence="3 8" id="KW-0175">Coiled coil</keyword>
<keyword evidence="4" id="KW-0969">Cilium</keyword>